<dbReference type="InterPro" id="IPR029063">
    <property type="entry name" value="SAM-dependent_MTases_sf"/>
</dbReference>
<proteinExistence type="predicted"/>
<dbReference type="InterPro" id="IPR013216">
    <property type="entry name" value="Methyltransf_11"/>
</dbReference>
<dbReference type="GO" id="GO:0008757">
    <property type="term" value="F:S-adenosylmethionine-dependent methyltransferase activity"/>
    <property type="evidence" value="ECO:0007669"/>
    <property type="project" value="InterPro"/>
</dbReference>
<evidence type="ECO:0000313" key="2">
    <source>
        <dbReference type="EMBL" id="MDG3496199.1"/>
    </source>
</evidence>
<keyword evidence="2" id="KW-0808">Transferase</keyword>
<dbReference type="Proteomes" id="UP001152872">
    <property type="component" value="Unassembled WGS sequence"/>
</dbReference>
<accession>A0A9X4RMI9</accession>
<comment type="caution">
    <text evidence="2">The sequence shown here is derived from an EMBL/GenBank/DDBJ whole genome shotgun (WGS) entry which is preliminary data.</text>
</comment>
<keyword evidence="2" id="KW-0489">Methyltransferase</keyword>
<reference evidence="2" key="1">
    <citation type="submission" date="2019-05" db="EMBL/GenBank/DDBJ databases">
        <title>Whole genome sequencing of Pseudanabaena catenata USMAC16.</title>
        <authorList>
            <person name="Khan Z."/>
            <person name="Omar W.M."/>
            <person name="Convey P."/>
            <person name="Merican F."/>
            <person name="Najimudin N."/>
        </authorList>
    </citation>
    <scope>NUCLEOTIDE SEQUENCE</scope>
    <source>
        <strain evidence="2">USMAC16</strain>
    </source>
</reference>
<feature type="domain" description="Methyltransferase type 11" evidence="1">
    <location>
        <begin position="31"/>
        <end position="78"/>
    </location>
</feature>
<dbReference type="CDD" id="cd02440">
    <property type="entry name" value="AdoMet_MTases"/>
    <property type="match status" value="1"/>
</dbReference>
<keyword evidence="3" id="KW-1185">Reference proteome</keyword>
<dbReference type="GO" id="GO:0032259">
    <property type="term" value="P:methylation"/>
    <property type="evidence" value="ECO:0007669"/>
    <property type="project" value="UniProtKB-KW"/>
</dbReference>
<dbReference type="SUPFAM" id="SSF53335">
    <property type="entry name" value="S-adenosyl-L-methionine-dependent methyltransferases"/>
    <property type="match status" value="1"/>
</dbReference>
<organism evidence="2 3">
    <name type="scientific">Pseudanabaena catenata USMAC16</name>
    <dbReference type="NCBI Taxonomy" id="1855837"/>
    <lineage>
        <taxon>Bacteria</taxon>
        <taxon>Bacillati</taxon>
        <taxon>Cyanobacteriota</taxon>
        <taxon>Cyanophyceae</taxon>
        <taxon>Pseudanabaenales</taxon>
        <taxon>Pseudanabaenaceae</taxon>
        <taxon>Pseudanabaena</taxon>
    </lineage>
</organism>
<name>A0A9X4RMI9_9CYAN</name>
<dbReference type="AlphaFoldDB" id="A0A9X4RMI9"/>
<gene>
    <name evidence="2" type="ORF">FEV09_16760</name>
</gene>
<dbReference type="Gene3D" id="3.40.50.150">
    <property type="entry name" value="Vaccinia Virus protein VP39"/>
    <property type="match status" value="1"/>
</dbReference>
<dbReference type="RefSeq" id="WP_009628363.1">
    <property type="nucleotide sequence ID" value="NZ_VBTY01000160.1"/>
</dbReference>
<evidence type="ECO:0000313" key="3">
    <source>
        <dbReference type="Proteomes" id="UP001152872"/>
    </source>
</evidence>
<evidence type="ECO:0000259" key="1">
    <source>
        <dbReference type="Pfam" id="PF08241"/>
    </source>
</evidence>
<dbReference type="EMBL" id="VBTY01000160">
    <property type="protein sequence ID" value="MDG3496199.1"/>
    <property type="molecule type" value="Genomic_DNA"/>
</dbReference>
<dbReference type="Pfam" id="PF08241">
    <property type="entry name" value="Methyltransf_11"/>
    <property type="match status" value="1"/>
</dbReference>
<protein>
    <submittedName>
        <fullName evidence="2">Methyltransferase domain-containing protein</fullName>
    </submittedName>
</protein>
<sequence length="288" mass="33879">MKYLNLGCGKRFHPSWTNINFSSTDENVIPYDLKKGIPYADESFDIVYHSHLLEHLSKNEAKAFTKECYRVLRHQGVLRVVVPDLEQITRLYINCLDNTSNNFLEQEQNYEWILLEMYDQTVRNQTGGEMINFLSRKDIPNQEFIIKRCGSEFKRIILASQKTDSQKTDSQKIVVDESSIKKLVKHLYRLLRYPEYRHQALLKLILKPIELEALSIGQFRQSGEVHQWMYDRYSLSKLLQEIGLEKIIKRTAHESYISNWTSFNLDTEPDGSIYKPDSLYMEAIKPSL</sequence>